<name>A0A3S5ESH5_9ACTN</name>
<dbReference type="RefSeq" id="WP_061787335.1">
    <property type="nucleotide sequence ID" value="NZ_LR134406.1"/>
</dbReference>
<accession>A0A3S5ESH5</accession>
<organism evidence="1 2">
    <name type="scientific">Arachnia propionica</name>
    <dbReference type="NCBI Taxonomy" id="1750"/>
    <lineage>
        <taxon>Bacteria</taxon>
        <taxon>Bacillati</taxon>
        <taxon>Actinomycetota</taxon>
        <taxon>Actinomycetes</taxon>
        <taxon>Propionibacteriales</taxon>
        <taxon>Propionibacteriaceae</taxon>
        <taxon>Arachnia</taxon>
    </lineage>
</organism>
<keyword evidence="1" id="KW-0560">Oxidoreductase</keyword>
<dbReference type="GeneID" id="80426604"/>
<protein>
    <submittedName>
        <fullName evidence="1">Inositol 2-dehydrogenase</fullName>
        <ecNumber evidence="1">1.1.1.18</ecNumber>
    </submittedName>
</protein>
<dbReference type="EMBL" id="LR134406">
    <property type="protein sequence ID" value="VEH68963.1"/>
    <property type="molecule type" value="Genomic_DNA"/>
</dbReference>
<dbReference type="EC" id="1.1.1.18" evidence="1"/>
<reference evidence="1 2" key="1">
    <citation type="submission" date="2018-12" db="EMBL/GenBank/DDBJ databases">
        <authorList>
            <consortium name="Pathogen Informatics"/>
        </authorList>
    </citation>
    <scope>NUCLEOTIDE SEQUENCE [LARGE SCALE GENOMIC DNA]</scope>
    <source>
        <strain evidence="1 2">NCTC12967</strain>
    </source>
</reference>
<dbReference type="GO" id="GO:0050112">
    <property type="term" value="F:inositol 2-dehydrogenase (NAD+) activity"/>
    <property type="evidence" value="ECO:0007669"/>
    <property type="project" value="UniProtKB-EC"/>
</dbReference>
<keyword evidence="2" id="KW-1185">Reference proteome</keyword>
<evidence type="ECO:0000313" key="1">
    <source>
        <dbReference type="EMBL" id="VEH68963.1"/>
    </source>
</evidence>
<evidence type="ECO:0000313" key="2">
    <source>
        <dbReference type="Proteomes" id="UP000273044"/>
    </source>
</evidence>
<proteinExistence type="predicted"/>
<dbReference type="Gene3D" id="3.40.50.720">
    <property type="entry name" value="NAD(P)-binding Rossmann-like Domain"/>
    <property type="match status" value="1"/>
</dbReference>
<dbReference type="Proteomes" id="UP000273044">
    <property type="component" value="Chromosome"/>
</dbReference>
<gene>
    <name evidence="1" type="primary">iolG_2</name>
    <name evidence="1" type="ORF">NCTC12967_00227</name>
</gene>
<dbReference type="AlphaFoldDB" id="A0A3S5ESH5"/>
<sequence>MAETCARIMEAEQKAGKKLVTVGFMRRFDSSYREMKAILDTSENGAVRLNDQELSPRADFHEWHHYPKVDDTEVAK</sequence>